<dbReference type="InterPro" id="IPR036148">
    <property type="entry name" value="MmgE/PrpD_sf"/>
</dbReference>
<dbReference type="InterPro" id="IPR042183">
    <property type="entry name" value="MmgE/PrpD_sf_1"/>
</dbReference>
<accession>A0A4S4AG19</accession>
<proteinExistence type="inferred from homology"/>
<dbReference type="EMBL" id="SSOD01000018">
    <property type="protein sequence ID" value="THF57208.1"/>
    <property type="molecule type" value="Genomic_DNA"/>
</dbReference>
<dbReference type="Proteomes" id="UP000307956">
    <property type="component" value="Unassembled WGS sequence"/>
</dbReference>
<dbReference type="AlphaFoldDB" id="A0A4S4AG19"/>
<gene>
    <name evidence="4" type="ORF">E6O51_18060</name>
</gene>
<comment type="similarity">
    <text evidence="1">Belongs to the PrpD family.</text>
</comment>
<keyword evidence="5" id="KW-1185">Reference proteome</keyword>
<evidence type="ECO:0000259" key="3">
    <source>
        <dbReference type="Pfam" id="PF19305"/>
    </source>
</evidence>
<reference evidence="4 5" key="1">
    <citation type="submission" date="2019-04" db="EMBL/GenBank/DDBJ databases">
        <title>Azoarcus rhizosphaerae sp. nov. isolated from rhizosphere of Ficus religiosa.</title>
        <authorList>
            <person name="Lin S.-Y."/>
            <person name="Hameed A."/>
            <person name="Hsu Y.-H."/>
            <person name="Young C.-C."/>
        </authorList>
    </citation>
    <scope>NUCLEOTIDE SEQUENCE [LARGE SCALE GENOMIC DNA]</scope>
    <source>
        <strain evidence="4 5">CC-YHH848</strain>
    </source>
</reference>
<evidence type="ECO:0000259" key="2">
    <source>
        <dbReference type="Pfam" id="PF03972"/>
    </source>
</evidence>
<dbReference type="PANTHER" id="PTHR16943">
    <property type="entry name" value="2-METHYLCITRATE DEHYDRATASE-RELATED"/>
    <property type="match status" value="1"/>
</dbReference>
<sequence length="456" mass="46722">MSTATSTAASVATRGAQLADYIATATGRALPEAVRQAVRRALIDHLACALGAVHDPAVRAVRHTAARWQARGTARIYLGGRTTPALAALVNGTMAHAMDYDDTHPGGPCWSTALALAGEAADGYRRVVPAFVAGYEVMARLGGGGPPGVGRSLQRRGLHPTSVVGRVGAAATACVMLGLDRGAIAHALGAAATTAGGLLGSFGTHGKPFHAGKAAMDGILAAQLAADGFVAATDLYETGQGLLGAFIQDGDAVVPPLDFGHWELLDNGLKLYASCRATHASAQAARSLAPRIGARAVRRVRALIHPNGLVTAGRRAPATALEGKFSIPFCIALGLRGYTLAATDFVDAVFADERVTRIVPLVELEAVDGQPAHEAHLFVELEDGERLQADTDVVRGVPQNPLSEAELAEKFHTLVAQVAGPARAAELYRAASAVGDPATLPALLAALAPDSASGDG</sequence>
<name>A0A4S4AG19_9RHOO</name>
<dbReference type="Pfam" id="PF03972">
    <property type="entry name" value="MmgE_PrpD_N"/>
    <property type="match status" value="1"/>
</dbReference>
<feature type="domain" description="MmgE/PrpD C-terminal" evidence="3">
    <location>
        <begin position="272"/>
        <end position="426"/>
    </location>
</feature>
<evidence type="ECO:0000313" key="4">
    <source>
        <dbReference type="EMBL" id="THF57208.1"/>
    </source>
</evidence>
<dbReference type="Pfam" id="PF19305">
    <property type="entry name" value="MmgE_PrpD_C"/>
    <property type="match status" value="1"/>
</dbReference>
<organism evidence="4 5">
    <name type="scientific">Pseudothauera rhizosphaerae</name>
    <dbReference type="NCBI Taxonomy" id="2565932"/>
    <lineage>
        <taxon>Bacteria</taxon>
        <taxon>Pseudomonadati</taxon>
        <taxon>Pseudomonadota</taxon>
        <taxon>Betaproteobacteria</taxon>
        <taxon>Rhodocyclales</taxon>
        <taxon>Zoogloeaceae</taxon>
        <taxon>Pseudothauera</taxon>
    </lineage>
</organism>
<protein>
    <submittedName>
        <fullName evidence="4">MmgE/PrpD family protein</fullName>
    </submittedName>
</protein>
<dbReference type="SUPFAM" id="SSF103378">
    <property type="entry name" value="2-methylcitrate dehydratase PrpD"/>
    <property type="match status" value="1"/>
</dbReference>
<evidence type="ECO:0000256" key="1">
    <source>
        <dbReference type="ARBA" id="ARBA00006174"/>
    </source>
</evidence>
<dbReference type="Gene3D" id="1.10.4100.10">
    <property type="entry name" value="2-methylcitrate dehydratase PrpD"/>
    <property type="match status" value="1"/>
</dbReference>
<dbReference type="InterPro" id="IPR045337">
    <property type="entry name" value="MmgE_PrpD_C"/>
</dbReference>
<feature type="domain" description="MmgE/PrpD N-terminal" evidence="2">
    <location>
        <begin position="17"/>
        <end position="250"/>
    </location>
</feature>
<dbReference type="GO" id="GO:0016829">
    <property type="term" value="F:lyase activity"/>
    <property type="evidence" value="ECO:0007669"/>
    <property type="project" value="InterPro"/>
</dbReference>
<dbReference type="PANTHER" id="PTHR16943:SF8">
    <property type="entry name" value="2-METHYLCITRATE DEHYDRATASE"/>
    <property type="match status" value="1"/>
</dbReference>
<comment type="caution">
    <text evidence="4">The sequence shown here is derived from an EMBL/GenBank/DDBJ whole genome shotgun (WGS) entry which is preliminary data.</text>
</comment>
<evidence type="ECO:0000313" key="5">
    <source>
        <dbReference type="Proteomes" id="UP000307956"/>
    </source>
</evidence>
<dbReference type="RefSeq" id="WP_136386413.1">
    <property type="nucleotide sequence ID" value="NZ_SSOD01000018.1"/>
</dbReference>
<dbReference type="Gene3D" id="3.30.1330.120">
    <property type="entry name" value="2-methylcitrate dehydratase PrpD"/>
    <property type="match status" value="1"/>
</dbReference>
<dbReference type="InterPro" id="IPR042188">
    <property type="entry name" value="MmgE/PrpD_sf_2"/>
</dbReference>
<dbReference type="OrthoDB" id="8680281at2"/>
<dbReference type="InterPro" id="IPR005656">
    <property type="entry name" value="MmgE_PrpD"/>
</dbReference>
<dbReference type="InterPro" id="IPR045336">
    <property type="entry name" value="MmgE_PrpD_N"/>
</dbReference>